<dbReference type="EMBL" id="ADFR01000014">
    <property type="protein sequence ID" value="EFC05388.1"/>
    <property type="molecule type" value="Genomic_DNA"/>
</dbReference>
<comment type="caution">
    <text evidence="2">The sequence shown here is derived from an EMBL/GenBank/DDBJ whole genome shotgun (WGS) entry which is preliminary data.</text>
</comment>
<keyword evidence="3" id="KW-1185">Reference proteome</keyword>
<dbReference type="OrthoDB" id="1642210at2"/>
<evidence type="ECO:0000313" key="2">
    <source>
        <dbReference type="EMBL" id="EFC05388.1"/>
    </source>
</evidence>
<feature type="signal peptide" evidence="1">
    <location>
        <begin position="1"/>
        <end position="20"/>
    </location>
</feature>
<dbReference type="STRING" id="679192.HMPREF9013_0322"/>
<dbReference type="RefSeq" id="WP_006627398.1">
    <property type="nucleotide sequence ID" value="NZ_ADFR01000014.1"/>
</dbReference>
<name>D2MPT5_9FIRM</name>
<dbReference type="Proteomes" id="UP000005017">
    <property type="component" value="Unassembled WGS sequence"/>
</dbReference>
<organism evidence="2 3">
    <name type="scientific">Bulleidia extructa W1219</name>
    <dbReference type="NCBI Taxonomy" id="679192"/>
    <lineage>
        <taxon>Bacteria</taxon>
        <taxon>Bacillati</taxon>
        <taxon>Bacillota</taxon>
        <taxon>Erysipelotrichia</taxon>
        <taxon>Erysipelotrichales</taxon>
        <taxon>Erysipelotrichaceae</taxon>
        <taxon>Bulleidia</taxon>
    </lineage>
</organism>
<evidence type="ECO:0000256" key="1">
    <source>
        <dbReference type="SAM" id="SignalP"/>
    </source>
</evidence>
<evidence type="ECO:0000313" key="3">
    <source>
        <dbReference type="Proteomes" id="UP000005017"/>
    </source>
</evidence>
<evidence type="ECO:0008006" key="4">
    <source>
        <dbReference type="Google" id="ProtNLM"/>
    </source>
</evidence>
<dbReference type="PROSITE" id="PS51257">
    <property type="entry name" value="PROKAR_LIPOPROTEIN"/>
    <property type="match status" value="1"/>
</dbReference>
<feature type="chain" id="PRO_5005341884" description="SLH domain-containing protein" evidence="1">
    <location>
        <begin position="21"/>
        <end position="657"/>
    </location>
</feature>
<reference evidence="3" key="1">
    <citation type="submission" date="2009-12" db="EMBL/GenBank/DDBJ databases">
        <title>Sequence of Clostridiales genomosp. BVAB3 str. UPII9-5.</title>
        <authorList>
            <person name="Madupu R."/>
            <person name="Durkin A.S."/>
            <person name="Torralba M."/>
            <person name="Methe B."/>
            <person name="Sutton G.G."/>
            <person name="Strausberg R.L."/>
            <person name="Nelson K.E."/>
        </authorList>
    </citation>
    <scope>NUCLEOTIDE SEQUENCE [LARGE SCALE GENOMIC DNA]</scope>
    <source>
        <strain evidence="3">W1219</strain>
    </source>
</reference>
<gene>
    <name evidence="2" type="ORF">HMPREF9013_0322</name>
</gene>
<dbReference type="AlphaFoldDB" id="D2MPT5"/>
<accession>D2MPT5</accession>
<keyword evidence="1" id="KW-0732">Signal</keyword>
<proteinExistence type="predicted"/>
<dbReference type="eggNOG" id="ENOG502ZZAB">
    <property type="taxonomic scope" value="Bacteria"/>
</dbReference>
<sequence>MVCKSSKIILSLFLGLTLLACQKEVKETITLGSWLQAMEQESHIELTKTASPYFLHIQKDHPQFQVVQTAVDWKIVEEGIRLDLEKPLNKEWLAYTLVNLWSPQKEVSGSKVKDKNKSQFPKHIEKAISLGILEVDQHHLFHPEEVVEKDKAMAILKKVVRYLDDRKVDLNKGKVEWKEQMDVQEIKPSDWNENEQSLHLAKNSHLKVGSIVKCRDQYYRIWKQKKNKAFLEKINPLELTKKIDFSGETKIDWSQAKIQPISNGVQPTALTTSSYRKPIQILGYQGELKLDSSGVYARLEKQLPKEAKAFVQMEVSGLSVKYDWHSRGLKIPDAYVRFRFQSNQKVGIEKGKKVSYQAHSKISLDEIRSYLIPENQFVQAKIPLCSIQVPLPQIPGLYVHLALMVELDIQGYLHFSLQQMNLLGFQIRNSHVRWIRNSSQQNSLQSNASASVLANVHLGLRLAKYDLGNIGLKAGIQGRLKDKVVFYDSHQKAQEVFGPFDQQIRQKEGIRYCQDHSANWILEVFFNQENSLLNKLGIKANFSLLTEKQATIFQSQAHHLESCRLNPPYDQENLHHRDGFGIQKLSYMVKKGQSIDITLEELPAGYSLSDIEVKVVHPDIIENDFLRFKGLQEGASSIRIQTKDQAHILYISIMVVS</sequence>
<protein>
    <recommendedName>
        <fullName evidence="4">SLH domain-containing protein</fullName>
    </recommendedName>
</protein>